<dbReference type="EC" id="2.4.1.131" evidence="1"/>
<keyword evidence="1" id="KW-0328">Glycosyltransferase</keyword>
<dbReference type="EMBL" id="JAMZIH010009203">
    <property type="protein sequence ID" value="KAJ1670545.1"/>
    <property type="molecule type" value="Genomic_DNA"/>
</dbReference>
<sequence>MVMTNSTWTQNHIESLFGKSSLISVLYPPCDTEALSSFPFQPRKPLIVSLAQFRPEKNHRLQIEAFSRLLERNPEYRMPPASDPVSTVATPGDLGDPEYPQLVIIGGARDSEDKARAAELRRLARDLKLDRQVHVIVNAPYSAIKQWLAVALVGIHTMVDEHFGISIVEFLSAGLVTIANSSAGPLMDIVIPANRVSPETGLCVKQQDAVGFLASDAG</sequence>
<organism evidence="1 2">
    <name type="scientific">Spiromyces aspiralis</name>
    <dbReference type="NCBI Taxonomy" id="68401"/>
    <lineage>
        <taxon>Eukaryota</taxon>
        <taxon>Fungi</taxon>
        <taxon>Fungi incertae sedis</taxon>
        <taxon>Zoopagomycota</taxon>
        <taxon>Kickxellomycotina</taxon>
        <taxon>Kickxellomycetes</taxon>
        <taxon>Kickxellales</taxon>
        <taxon>Kickxellaceae</taxon>
        <taxon>Spiromyces</taxon>
    </lineage>
</organism>
<proteinExistence type="predicted"/>
<feature type="non-terminal residue" evidence="1">
    <location>
        <position position="218"/>
    </location>
</feature>
<name>A0ACC1H8M1_9FUNG</name>
<keyword evidence="1" id="KW-0808">Transferase</keyword>
<comment type="caution">
    <text evidence="1">The sequence shown here is derived from an EMBL/GenBank/DDBJ whole genome shotgun (WGS) entry which is preliminary data.</text>
</comment>
<gene>
    <name evidence="1" type="primary">ALG11</name>
    <name evidence="1" type="ORF">EV182_008134</name>
</gene>
<evidence type="ECO:0000313" key="2">
    <source>
        <dbReference type="Proteomes" id="UP001145114"/>
    </source>
</evidence>
<evidence type="ECO:0000313" key="1">
    <source>
        <dbReference type="EMBL" id="KAJ1670545.1"/>
    </source>
</evidence>
<accession>A0ACC1H8M1</accession>
<reference evidence="1" key="1">
    <citation type="submission" date="2022-06" db="EMBL/GenBank/DDBJ databases">
        <title>Phylogenomic reconstructions and comparative analyses of Kickxellomycotina fungi.</title>
        <authorList>
            <person name="Reynolds N.K."/>
            <person name="Stajich J.E."/>
            <person name="Barry K."/>
            <person name="Grigoriev I.V."/>
            <person name="Crous P."/>
            <person name="Smith M.E."/>
        </authorList>
    </citation>
    <scope>NUCLEOTIDE SEQUENCE</scope>
    <source>
        <strain evidence="1">RSA 2271</strain>
    </source>
</reference>
<dbReference type="Proteomes" id="UP001145114">
    <property type="component" value="Unassembled WGS sequence"/>
</dbReference>
<keyword evidence="2" id="KW-1185">Reference proteome</keyword>
<protein>
    <submittedName>
        <fullName evidence="1">Asparagine-linked glycosylation protein</fullName>
        <ecNumber evidence="1">2.4.1.131</ecNumber>
    </submittedName>
</protein>